<name>A0A9N9PH78_9GLOM</name>
<evidence type="ECO:0000313" key="1">
    <source>
        <dbReference type="EMBL" id="CAG8819978.1"/>
    </source>
</evidence>
<dbReference type="Proteomes" id="UP000789759">
    <property type="component" value="Unassembled WGS sequence"/>
</dbReference>
<sequence>KKNPNTNAKLSGIHVFGLNATDVEQECERKNERSNSFKPFNTLSESMKTKRSCRFFIQISEAFENEIPKFYNSFDQPVLQEVRFHIQNKNYLAYYQNKDQEKENHSLDAFLKVIDQGPISRNAY</sequence>
<comment type="caution">
    <text evidence="1">The sequence shown here is derived from an EMBL/GenBank/DDBJ whole genome shotgun (WGS) entry which is preliminary data.</text>
</comment>
<evidence type="ECO:0000313" key="2">
    <source>
        <dbReference type="Proteomes" id="UP000789759"/>
    </source>
</evidence>
<protein>
    <submittedName>
        <fullName evidence="1">20027_t:CDS:1</fullName>
    </submittedName>
</protein>
<proteinExistence type="predicted"/>
<organism evidence="1 2">
    <name type="scientific">Cetraspora pellucida</name>
    <dbReference type="NCBI Taxonomy" id="1433469"/>
    <lineage>
        <taxon>Eukaryota</taxon>
        <taxon>Fungi</taxon>
        <taxon>Fungi incertae sedis</taxon>
        <taxon>Mucoromycota</taxon>
        <taxon>Glomeromycotina</taxon>
        <taxon>Glomeromycetes</taxon>
        <taxon>Diversisporales</taxon>
        <taxon>Gigasporaceae</taxon>
        <taxon>Cetraspora</taxon>
    </lineage>
</organism>
<dbReference type="EMBL" id="CAJVQA010048621">
    <property type="protein sequence ID" value="CAG8819978.1"/>
    <property type="molecule type" value="Genomic_DNA"/>
</dbReference>
<gene>
    <name evidence="1" type="ORF">CPELLU_LOCUS19604</name>
</gene>
<dbReference type="AlphaFoldDB" id="A0A9N9PH78"/>
<feature type="non-terminal residue" evidence="1">
    <location>
        <position position="1"/>
    </location>
</feature>
<dbReference type="OrthoDB" id="2434739at2759"/>
<keyword evidence="2" id="KW-1185">Reference proteome</keyword>
<reference evidence="1" key="1">
    <citation type="submission" date="2021-06" db="EMBL/GenBank/DDBJ databases">
        <authorList>
            <person name="Kallberg Y."/>
            <person name="Tangrot J."/>
            <person name="Rosling A."/>
        </authorList>
    </citation>
    <scope>NUCLEOTIDE SEQUENCE</scope>
    <source>
        <strain evidence="1">FL966</strain>
    </source>
</reference>
<accession>A0A9N9PH78</accession>